<keyword evidence="1" id="KW-0732">Signal</keyword>
<keyword evidence="2" id="KW-0418">Kinase</keyword>
<keyword evidence="2" id="KW-0614">Plasmid</keyword>
<dbReference type="AlphaFoldDB" id="A0A2Z5ZMY6"/>
<reference evidence="2 3" key="1">
    <citation type="submission" date="2018-02" db="EMBL/GenBank/DDBJ databases">
        <title>Acetobacter orientalis genome.</title>
        <authorList>
            <person name="Nakashima N."/>
            <person name="Tamura T."/>
        </authorList>
    </citation>
    <scope>NUCLEOTIDE SEQUENCE [LARGE SCALE GENOMIC DNA]</scope>
    <source>
        <strain evidence="2 3">FAN1</strain>
        <plasmid evidence="3">paof1 fan1 dna</plasmid>
    </source>
</reference>
<evidence type="ECO:0000313" key="3">
    <source>
        <dbReference type="Proteomes" id="UP000270034"/>
    </source>
</evidence>
<feature type="signal peptide" evidence="1">
    <location>
        <begin position="1"/>
        <end position="16"/>
    </location>
</feature>
<proteinExistence type="predicted"/>
<dbReference type="EMBL" id="AP018516">
    <property type="protein sequence ID" value="BBC81855.1"/>
    <property type="molecule type" value="Genomic_DNA"/>
</dbReference>
<evidence type="ECO:0000313" key="2">
    <source>
        <dbReference type="EMBL" id="BBC81855.1"/>
    </source>
</evidence>
<sequence length="92" mass="10058">MGLLACCAFSPAFAGAAVDDATSVQMRALQATLENARHIDAQTTKMDELIRLQARQEKALEQISDNLRILVHVQIGKVQQDAQSSSRKLQGH</sequence>
<name>A0A2Z5ZMY6_9PROT</name>
<keyword evidence="2" id="KW-0808">Transferase</keyword>
<dbReference type="GO" id="GO:0016301">
    <property type="term" value="F:kinase activity"/>
    <property type="evidence" value="ECO:0007669"/>
    <property type="project" value="UniProtKB-KW"/>
</dbReference>
<dbReference type="KEGG" id="aot:AcetOri_orf00229p"/>
<protein>
    <submittedName>
        <fullName evidence="2">Leucine-rich repeat serine/threonine-protein kinase 2, partial</fullName>
    </submittedName>
</protein>
<gene>
    <name evidence="2" type="ORF">AcetOrient_orf00229p</name>
</gene>
<organism evidence="2 3">
    <name type="scientific">Acetobacter orientalis</name>
    <dbReference type="NCBI Taxonomy" id="146474"/>
    <lineage>
        <taxon>Bacteria</taxon>
        <taxon>Pseudomonadati</taxon>
        <taxon>Pseudomonadota</taxon>
        <taxon>Alphaproteobacteria</taxon>
        <taxon>Acetobacterales</taxon>
        <taxon>Acetobacteraceae</taxon>
        <taxon>Acetobacter</taxon>
    </lineage>
</organism>
<feature type="chain" id="PRO_5016384204" evidence="1">
    <location>
        <begin position="17"/>
        <end position="92"/>
    </location>
</feature>
<dbReference type="Proteomes" id="UP000270034">
    <property type="component" value="Plasmid pAOF1"/>
</dbReference>
<geneLocation type="plasmid" evidence="3">
    <name>paof1 fan1 dna</name>
</geneLocation>
<evidence type="ECO:0000256" key="1">
    <source>
        <dbReference type="SAM" id="SignalP"/>
    </source>
</evidence>
<accession>A0A2Z5ZMY6</accession>